<comment type="subunit">
    <text evidence="2">Homodimer.</text>
</comment>
<reference evidence="7 8" key="2">
    <citation type="journal article" date="2013" name="Genome Announc.">
        <title>Genome Sequence of Growth-Improving Paenibacillus mucilaginosus Strain KNP414.</title>
        <authorList>
            <person name="Lu J.J."/>
            <person name="Wang J.F."/>
            <person name="Hu X.F."/>
        </authorList>
    </citation>
    <scope>NUCLEOTIDE SEQUENCE [LARGE SCALE GENOMIC DNA]</scope>
    <source>
        <strain evidence="7 8">KNP414</strain>
    </source>
</reference>
<dbReference type="Pfam" id="PF00293">
    <property type="entry name" value="NUDIX"/>
    <property type="match status" value="1"/>
</dbReference>
<dbReference type="NCBIfam" id="TIGR00052">
    <property type="entry name" value="nudix-type nucleoside diphosphatase, YffH/AdpP family"/>
    <property type="match status" value="1"/>
</dbReference>
<sequence>MNPRIRIEKEEILSDNWYVLKKMTFRYQRGDGTWETQVREAYDRGNGAAILLYDAKRGTVVLTRQFRMPTYMNGNASGMLIEACAGLLDGQNPDDCIRREAEEETGYRVTNVRKLREAYMSPGSVTEILHLYAAEYDPQMRTGGGGGLDEEQEHIEVLELPFARALAMVDSGEIRDAKTIMLLQQAQLEGLLPPPARRPLQILVAGPYRSGTGDDPERIEANLRAMNETALQVYELGHLPVLGEWLALPLLETAGSRHMGDEVWERMFHPSAIRLISCCDGVLRIGGPSAGADEMVRAAEAAGKRVYRSIGELPELQ</sequence>
<evidence type="ECO:0000256" key="5">
    <source>
        <dbReference type="PIRSR" id="PIRSR604385-3"/>
    </source>
</evidence>
<feature type="domain" description="Nudix hydrolase" evidence="6">
    <location>
        <begin position="43"/>
        <end position="182"/>
    </location>
</feature>
<dbReference type="PROSITE" id="PS51462">
    <property type="entry name" value="NUDIX"/>
    <property type="match status" value="1"/>
</dbReference>
<dbReference type="Proteomes" id="UP000006620">
    <property type="component" value="Chromosome"/>
</dbReference>
<dbReference type="EMBL" id="CP002869">
    <property type="protein sequence ID" value="AEI39393.1"/>
    <property type="molecule type" value="Genomic_DNA"/>
</dbReference>
<dbReference type="Gene3D" id="3.40.50.10400">
    <property type="entry name" value="Hypothetical protein PA1492"/>
    <property type="match status" value="1"/>
</dbReference>
<dbReference type="PANTHER" id="PTHR11839">
    <property type="entry name" value="UDP/ADP-SUGAR PYROPHOSPHATASE"/>
    <property type="match status" value="1"/>
</dbReference>
<evidence type="ECO:0000313" key="8">
    <source>
        <dbReference type="Proteomes" id="UP000006620"/>
    </source>
</evidence>
<evidence type="ECO:0000256" key="4">
    <source>
        <dbReference type="PIRSR" id="PIRSR604385-2"/>
    </source>
</evidence>
<keyword evidence="4" id="KW-0479">Metal-binding</keyword>
<accession>F8F4K1</accession>
<evidence type="ECO:0000313" key="7">
    <source>
        <dbReference type="EMBL" id="AEI39393.1"/>
    </source>
</evidence>
<dbReference type="CDD" id="cd24157">
    <property type="entry name" value="NUDIX_GDPMK"/>
    <property type="match status" value="1"/>
</dbReference>
<dbReference type="GO" id="GO:0019693">
    <property type="term" value="P:ribose phosphate metabolic process"/>
    <property type="evidence" value="ECO:0007669"/>
    <property type="project" value="TreeGrafter"/>
</dbReference>
<dbReference type="HOGENOM" id="CLU_868334_0_0_9"/>
<keyword evidence="4" id="KW-0460">Magnesium</keyword>
<dbReference type="InterPro" id="IPR015797">
    <property type="entry name" value="NUDIX_hydrolase-like_dom_sf"/>
</dbReference>
<comment type="cofactor">
    <cofactor evidence="1 4">
        <name>Mg(2+)</name>
        <dbReference type="ChEBI" id="CHEBI:18420"/>
    </cofactor>
</comment>
<dbReference type="NCBIfam" id="NF011585">
    <property type="entry name" value="PRK15009.1"/>
    <property type="match status" value="1"/>
</dbReference>
<dbReference type="KEGG" id="pms:KNP414_00803"/>
<dbReference type="GO" id="GO:0006753">
    <property type="term" value="P:nucleoside phosphate metabolic process"/>
    <property type="evidence" value="ECO:0007669"/>
    <property type="project" value="TreeGrafter"/>
</dbReference>
<evidence type="ECO:0000256" key="3">
    <source>
        <dbReference type="ARBA" id="ARBA00022801"/>
    </source>
</evidence>
<dbReference type="InterPro" id="IPR000086">
    <property type="entry name" value="NUDIX_hydrolase_dom"/>
</dbReference>
<evidence type="ECO:0000259" key="6">
    <source>
        <dbReference type="PROSITE" id="PS51462"/>
    </source>
</evidence>
<dbReference type="GO" id="GO:0005829">
    <property type="term" value="C:cytosol"/>
    <property type="evidence" value="ECO:0007669"/>
    <property type="project" value="TreeGrafter"/>
</dbReference>
<dbReference type="SUPFAM" id="SSF55811">
    <property type="entry name" value="Nudix"/>
    <property type="match status" value="1"/>
</dbReference>
<feature type="binding site" evidence="4">
    <location>
        <position position="153"/>
    </location>
    <ligand>
        <name>Mg(2+)</name>
        <dbReference type="ChEBI" id="CHEBI:18420"/>
        <label>1</label>
    </ligand>
</feature>
<name>F8F4K1_PAEMK</name>
<gene>
    <name evidence="7" type="ordered locus">KNP414_00803</name>
</gene>
<keyword evidence="3" id="KW-0378">Hydrolase</keyword>
<feature type="binding site" evidence="4">
    <location>
        <position position="85"/>
    </location>
    <ligand>
        <name>Mg(2+)</name>
        <dbReference type="ChEBI" id="CHEBI:18420"/>
        <label>1</label>
    </ligand>
</feature>
<dbReference type="GO" id="GO:0046872">
    <property type="term" value="F:metal ion binding"/>
    <property type="evidence" value="ECO:0007669"/>
    <property type="project" value="UniProtKB-KW"/>
</dbReference>
<dbReference type="RefSeq" id="WP_013914557.1">
    <property type="nucleotide sequence ID" value="NC_015690.1"/>
</dbReference>
<protein>
    <submittedName>
        <fullName evidence="7">ADP-ribose pyrophosphatase</fullName>
    </submittedName>
</protein>
<dbReference type="GO" id="GO:0016818">
    <property type="term" value="F:hydrolase activity, acting on acid anhydrides, in phosphorus-containing anhydrides"/>
    <property type="evidence" value="ECO:0007669"/>
    <property type="project" value="InterPro"/>
</dbReference>
<proteinExistence type="predicted"/>
<feature type="binding site" evidence="4">
    <location>
        <position position="104"/>
    </location>
    <ligand>
        <name>Mg(2+)</name>
        <dbReference type="ChEBI" id="CHEBI:18420"/>
        <label>2</label>
    </ligand>
</feature>
<dbReference type="AlphaFoldDB" id="F8F4K1"/>
<feature type="short sequence motif" description="Nudix box" evidence="5">
    <location>
        <begin position="86"/>
        <end position="107"/>
    </location>
</feature>
<dbReference type="InterPro" id="IPR004385">
    <property type="entry name" value="NDP_pyrophosphatase"/>
</dbReference>
<dbReference type="PANTHER" id="PTHR11839:SF18">
    <property type="entry name" value="NUDIX HYDROLASE DOMAIN-CONTAINING PROTEIN"/>
    <property type="match status" value="1"/>
</dbReference>
<organism evidence="7 8">
    <name type="scientific">Paenibacillus mucilaginosus (strain KNP414)</name>
    <dbReference type="NCBI Taxonomy" id="1036673"/>
    <lineage>
        <taxon>Bacteria</taxon>
        <taxon>Bacillati</taxon>
        <taxon>Bacillota</taxon>
        <taxon>Bacilli</taxon>
        <taxon>Bacillales</taxon>
        <taxon>Paenibacillaceae</taxon>
        <taxon>Paenibacillus</taxon>
    </lineage>
</organism>
<dbReference type="Gene3D" id="3.90.79.10">
    <property type="entry name" value="Nucleoside Triphosphate Pyrophosphohydrolase"/>
    <property type="match status" value="1"/>
</dbReference>
<evidence type="ECO:0000256" key="1">
    <source>
        <dbReference type="ARBA" id="ARBA00001946"/>
    </source>
</evidence>
<feature type="binding site" evidence="4">
    <location>
        <position position="100"/>
    </location>
    <ligand>
        <name>Mg(2+)</name>
        <dbReference type="ChEBI" id="CHEBI:18420"/>
        <label>2</label>
    </ligand>
</feature>
<reference evidence="8" key="1">
    <citation type="submission" date="2011-06" db="EMBL/GenBank/DDBJ databases">
        <title>Complete genome sequence of Paenibacillus mucilaginosus KNP414.</title>
        <authorList>
            <person name="Wang J."/>
            <person name="Hu S."/>
            <person name="Hu X."/>
            <person name="Zhang B."/>
            <person name="Dong D."/>
            <person name="Zhang S."/>
            <person name="Zhao K."/>
            <person name="Wu D."/>
        </authorList>
    </citation>
    <scope>NUCLEOTIDE SEQUENCE [LARGE SCALE GENOMIC DNA]</scope>
    <source>
        <strain evidence="8">KNP414</strain>
    </source>
</reference>
<dbReference type="PATRIC" id="fig|1036673.3.peg.712"/>
<evidence type="ECO:0000256" key="2">
    <source>
        <dbReference type="ARBA" id="ARBA00011738"/>
    </source>
</evidence>